<dbReference type="Gene3D" id="1.25.40.10">
    <property type="entry name" value="Tetratricopeptide repeat domain"/>
    <property type="match status" value="3"/>
</dbReference>
<accession>A0A9W8U4R0</accession>
<dbReference type="Proteomes" id="UP001152130">
    <property type="component" value="Unassembled WGS sequence"/>
</dbReference>
<dbReference type="EMBL" id="JAPDHF010000028">
    <property type="protein sequence ID" value="KAJ4003098.1"/>
    <property type="molecule type" value="Genomic_DNA"/>
</dbReference>
<sequence length="1190" mass="131849">MPSDDENLVDVLQLHGALASYLPEANTAYLSSIVSLREDTSDQGLNKAAIYTCFILHKKTGSTDYLRKAITFVDEWLDNAEGGCPSRLRQILCSHLEKADRTRSAPSPSKAVFGQSQIQPPQHLNLEIYFLELEWPTEDDAETKGQMLSVLASYLDIRYEATDRLEDLDKAIQYAEMATFLPCDGSTLALRLTNLAAFAGSRFQRKGSTKDLDYALEVFRRAIAVQPDDPLDLSRSFSGLAAFLGMKFERFSKKEDVDDAIQAAQKAVDLTPEGHEDRHGRLNDLANRLGERFQHFASAEDLSRAIELLEEALKWKGLLSSHDVAVYSSNLSLNLYNRFKSNLSIDDLDRALELGKKAVALGLSEGDRDVSAYLNTLASVRNERFTQLGDLQDLDGAIEHAAMAVQRTPRNHPDIVIRIMNWGCWLRARGERTGSLDDVTHAIDVMEKALKALPSDHAFRAALLNELAHSYSVRYTRTSSISDLELGVMYGKEAFEFEPRDEHRWSIIINVYATLLGSYSDVTRSADHLAKAIEILSLAIEDTPISRQDLPSQLCNLGNLHGRQFWMTGSKQDLDNAITATEKALDGIPDDNIARANLMVNLGTWLTERYNLLGREEDQRRVLSLYEEGTDIATAAPSVRVNLARKAGTIYASCLSWDKACSVFGKAIELLPSVSLRSLKDTDKQDKLGDLFGLASDAAAASLNAGKSPYHALQVLERGRGVIAGIIMDLRGDPADLQREHPDLAKEFITLREQLASQVNASDSVTSIDHVASWDDQIRKRRVVDQDLNDLIQKIRAKPGFKNFLLLPSENDLLEAAKPGPIVIVNTSRYRCDAFLIESQKLSVLNLPLLKEENIKEQVKSLRSQHSSNHAGMKAHLKWLWDTITGPCLDALGYKTAASGDTLPRVWWVPTGLTSQLPLHAAGNYRDQPFDSVLDRTMSSYALSVKSLIHGRAGLGSQGVKSSDRGVLISMKHTPGLPHGGDLDFAEDEVRMLKDMCAPLGLTSVTPKPLKDELFETLKTCKVFHFAGHGNSDPTEPSKSCLLLKDWETNPLTVGDFRDHHIHESPPFLGYLSACSTGANSVAELADEGIHLISSLQLAGFRHVVGTLWEVSDRHCVDVAKVFYETLQVEGLTDLGVCKALHRAVKQLRDGKLSGAERSRWAFCLDDGDSSSHTGQQENFHWVPYVHFGS</sequence>
<dbReference type="Pfam" id="PF12770">
    <property type="entry name" value="CHAT"/>
    <property type="match status" value="1"/>
</dbReference>
<organism evidence="2 3">
    <name type="scientific">Fusarium irregulare</name>
    <dbReference type="NCBI Taxonomy" id="2494466"/>
    <lineage>
        <taxon>Eukaryota</taxon>
        <taxon>Fungi</taxon>
        <taxon>Dikarya</taxon>
        <taxon>Ascomycota</taxon>
        <taxon>Pezizomycotina</taxon>
        <taxon>Sordariomycetes</taxon>
        <taxon>Hypocreomycetidae</taxon>
        <taxon>Hypocreales</taxon>
        <taxon>Nectriaceae</taxon>
        <taxon>Fusarium</taxon>
        <taxon>Fusarium incarnatum-equiseti species complex</taxon>
    </lineage>
</organism>
<gene>
    <name evidence="2" type="ORF">NW766_012416</name>
</gene>
<comment type="caution">
    <text evidence="2">The sequence shown here is derived from an EMBL/GenBank/DDBJ whole genome shotgun (WGS) entry which is preliminary data.</text>
</comment>
<evidence type="ECO:0000313" key="3">
    <source>
        <dbReference type="Proteomes" id="UP001152130"/>
    </source>
</evidence>
<dbReference type="PANTHER" id="PTHR19959">
    <property type="entry name" value="KINESIN LIGHT CHAIN"/>
    <property type="match status" value="1"/>
</dbReference>
<reference evidence="2" key="1">
    <citation type="submission" date="2022-10" db="EMBL/GenBank/DDBJ databases">
        <title>Fusarium specimens isolated from Avocado Roots.</title>
        <authorList>
            <person name="Stajich J."/>
            <person name="Roper C."/>
            <person name="Heimlech-Rivalta G."/>
        </authorList>
    </citation>
    <scope>NUCLEOTIDE SEQUENCE</scope>
    <source>
        <strain evidence="2">CF00143</strain>
    </source>
</reference>
<dbReference type="InterPro" id="IPR011990">
    <property type="entry name" value="TPR-like_helical_dom_sf"/>
</dbReference>
<protein>
    <recommendedName>
        <fullName evidence="1">CHAT domain-containing protein</fullName>
    </recommendedName>
</protein>
<proteinExistence type="predicted"/>
<evidence type="ECO:0000259" key="1">
    <source>
        <dbReference type="Pfam" id="PF12770"/>
    </source>
</evidence>
<dbReference type="OrthoDB" id="9991317at2759"/>
<feature type="domain" description="CHAT" evidence="1">
    <location>
        <begin position="875"/>
        <end position="1189"/>
    </location>
</feature>
<dbReference type="SUPFAM" id="SSF48452">
    <property type="entry name" value="TPR-like"/>
    <property type="match status" value="1"/>
</dbReference>
<dbReference type="PANTHER" id="PTHR19959:SF119">
    <property type="entry name" value="FUNGAL LIPASE-LIKE DOMAIN-CONTAINING PROTEIN"/>
    <property type="match status" value="1"/>
</dbReference>
<evidence type="ECO:0000313" key="2">
    <source>
        <dbReference type="EMBL" id="KAJ4003098.1"/>
    </source>
</evidence>
<name>A0A9W8U4R0_9HYPO</name>
<keyword evidence="3" id="KW-1185">Reference proteome</keyword>
<dbReference type="InterPro" id="IPR024983">
    <property type="entry name" value="CHAT_dom"/>
</dbReference>
<dbReference type="AlphaFoldDB" id="A0A9W8U4R0"/>
<dbReference type="SUPFAM" id="SSF81901">
    <property type="entry name" value="HCP-like"/>
    <property type="match status" value="1"/>
</dbReference>